<dbReference type="PANTHER" id="PTHR43806:SF11">
    <property type="entry name" value="CEREVISIN-RELATED"/>
    <property type="match status" value="1"/>
</dbReference>
<dbReference type="OrthoDB" id="9798386at2"/>
<dbReference type="InterPro" id="IPR000209">
    <property type="entry name" value="Peptidase_S8/S53_dom"/>
</dbReference>
<keyword evidence="3 5" id="KW-0378">Hydrolase</keyword>
<feature type="domain" description="Fervidolysin-like N-terminal prodomain" evidence="7">
    <location>
        <begin position="9"/>
        <end position="76"/>
    </location>
</feature>
<keyword evidence="9" id="KW-1185">Reference proteome</keyword>
<feature type="active site" description="Charge relay system" evidence="5">
    <location>
        <position position="171"/>
    </location>
</feature>
<evidence type="ECO:0000313" key="9">
    <source>
        <dbReference type="Proteomes" id="UP000463470"/>
    </source>
</evidence>
<comment type="similarity">
    <text evidence="1 5">Belongs to the peptidase S8 family.</text>
</comment>
<reference evidence="8 9" key="1">
    <citation type="submission" date="2020-01" db="EMBL/GenBank/DDBJ databases">
        <title>Whole-genome sequence of Heliobacterium undosum DSM 13378.</title>
        <authorList>
            <person name="Kyndt J.A."/>
            <person name="Meyer T.E."/>
        </authorList>
    </citation>
    <scope>NUCLEOTIDE SEQUENCE [LARGE SCALE GENOMIC DNA]</scope>
    <source>
        <strain evidence="8 9">DSM 13378</strain>
    </source>
</reference>
<dbReference type="SUPFAM" id="SSF52743">
    <property type="entry name" value="Subtilisin-like"/>
    <property type="match status" value="1"/>
</dbReference>
<protein>
    <submittedName>
        <fullName evidence="8">S8 family serine peptidase</fullName>
    </submittedName>
</protein>
<keyword evidence="4 5" id="KW-0720">Serine protease</keyword>
<dbReference type="AlphaFoldDB" id="A0A845L7R8"/>
<dbReference type="GO" id="GO:0006508">
    <property type="term" value="P:proteolysis"/>
    <property type="evidence" value="ECO:0007669"/>
    <property type="project" value="UniProtKB-KW"/>
</dbReference>
<evidence type="ECO:0000256" key="5">
    <source>
        <dbReference type="PROSITE-ProRule" id="PRU01240"/>
    </source>
</evidence>
<dbReference type="PROSITE" id="PS00138">
    <property type="entry name" value="SUBTILASE_SER"/>
    <property type="match status" value="1"/>
</dbReference>
<feature type="domain" description="Peptidase S8/S53" evidence="6">
    <location>
        <begin position="120"/>
        <end position="388"/>
    </location>
</feature>
<dbReference type="Pfam" id="PF00082">
    <property type="entry name" value="Peptidase_S8"/>
    <property type="match status" value="1"/>
</dbReference>
<dbReference type="InterPro" id="IPR023828">
    <property type="entry name" value="Peptidase_S8_Ser-AS"/>
</dbReference>
<comment type="caution">
    <text evidence="8">The sequence shown here is derived from an EMBL/GenBank/DDBJ whole genome shotgun (WGS) entry which is preliminary data.</text>
</comment>
<proteinExistence type="inferred from homology"/>
<dbReference type="PANTHER" id="PTHR43806">
    <property type="entry name" value="PEPTIDASE S8"/>
    <property type="match status" value="1"/>
</dbReference>
<dbReference type="PRINTS" id="PR00723">
    <property type="entry name" value="SUBTILISIN"/>
</dbReference>
<evidence type="ECO:0000256" key="3">
    <source>
        <dbReference type="ARBA" id="ARBA00022801"/>
    </source>
</evidence>
<evidence type="ECO:0000256" key="1">
    <source>
        <dbReference type="ARBA" id="ARBA00011073"/>
    </source>
</evidence>
<dbReference type="PROSITE" id="PS00137">
    <property type="entry name" value="SUBTILASE_HIS"/>
    <property type="match status" value="1"/>
</dbReference>
<dbReference type="InterPro" id="IPR054399">
    <property type="entry name" value="Fervidolysin-like_N_prodom"/>
</dbReference>
<dbReference type="PROSITE" id="PS51892">
    <property type="entry name" value="SUBTILASE"/>
    <property type="match status" value="1"/>
</dbReference>
<keyword evidence="2 5" id="KW-0645">Protease</keyword>
<dbReference type="EMBL" id="WXEY01000025">
    <property type="protein sequence ID" value="MZP31085.1"/>
    <property type="molecule type" value="Genomic_DNA"/>
</dbReference>
<dbReference type="Gene3D" id="3.40.50.200">
    <property type="entry name" value="Peptidase S8/S53 domain"/>
    <property type="match status" value="1"/>
</dbReference>
<dbReference type="InterPro" id="IPR022398">
    <property type="entry name" value="Peptidase_S8_His-AS"/>
</dbReference>
<organism evidence="8 9">
    <name type="scientific">Heliomicrobium undosum</name>
    <dbReference type="NCBI Taxonomy" id="121734"/>
    <lineage>
        <taxon>Bacteria</taxon>
        <taxon>Bacillati</taxon>
        <taxon>Bacillota</taxon>
        <taxon>Clostridia</taxon>
        <taxon>Eubacteriales</taxon>
        <taxon>Heliobacteriaceae</taxon>
        <taxon>Heliomicrobium</taxon>
    </lineage>
</organism>
<evidence type="ECO:0000256" key="4">
    <source>
        <dbReference type="ARBA" id="ARBA00022825"/>
    </source>
</evidence>
<dbReference type="RefSeq" id="WP_161259606.1">
    <property type="nucleotide sequence ID" value="NZ_WXEY01000025.1"/>
</dbReference>
<dbReference type="Pfam" id="PF22148">
    <property type="entry name" value="Fervidolysin_NPro-like"/>
    <property type="match status" value="1"/>
</dbReference>
<evidence type="ECO:0000256" key="2">
    <source>
        <dbReference type="ARBA" id="ARBA00022670"/>
    </source>
</evidence>
<feature type="active site" description="Charge relay system" evidence="5">
    <location>
        <position position="126"/>
    </location>
</feature>
<evidence type="ECO:0000259" key="6">
    <source>
        <dbReference type="Pfam" id="PF00082"/>
    </source>
</evidence>
<dbReference type="GO" id="GO:0004252">
    <property type="term" value="F:serine-type endopeptidase activity"/>
    <property type="evidence" value="ECO:0007669"/>
    <property type="project" value="UniProtKB-UniRule"/>
</dbReference>
<dbReference type="InterPro" id="IPR036852">
    <property type="entry name" value="Peptidase_S8/S53_dom_sf"/>
</dbReference>
<gene>
    <name evidence="8" type="ORF">GTO91_15325</name>
</gene>
<dbReference type="InterPro" id="IPR050131">
    <property type="entry name" value="Peptidase_S8_subtilisin-like"/>
</dbReference>
<evidence type="ECO:0000259" key="7">
    <source>
        <dbReference type="Pfam" id="PF22148"/>
    </source>
</evidence>
<dbReference type="InterPro" id="IPR015500">
    <property type="entry name" value="Peptidase_S8_subtilisin-rel"/>
</dbReference>
<evidence type="ECO:0000313" key="8">
    <source>
        <dbReference type="EMBL" id="MZP31085.1"/>
    </source>
</evidence>
<feature type="active site" description="Charge relay system" evidence="5">
    <location>
        <position position="340"/>
    </location>
</feature>
<sequence>MLERTFQKAPIPGQVIVKYRSPESAKKRPALKILADSQKKLAAAEAFLLEVPKNRSTGELLDELRRDADVEYAELNHRVRPAGTTGSVNTNDTFFDQQWGLAAIHAPEAWDALQKATGIVKLAVVDSGVDVNHPDLAGRVLASEGMNFVSLPKPDGSPYSDPHDLTDEMGHGTFVSSVAAAVNANGMGIAGVSGPANVLILPVKVMGAEGGTVYDTALGIRYAADHGAAVINLSLETDEESKVLAEAVHYARKQGALVVAAAGNGGTDADRVYPAAYPGVLTVGAIMPDKTIADFSNSGHCVELVAPGVDIAGALPAEIGQYFGELDQGGYYYLNGAGTSFATPMVAATAALYKLTHPGAKAAQISHALTKSAGDLGRPGRDEQYGFGLLNAGAALSGPTETLSGE</sequence>
<dbReference type="Proteomes" id="UP000463470">
    <property type="component" value="Unassembled WGS sequence"/>
</dbReference>
<accession>A0A845L7R8</accession>
<name>A0A845L7R8_9FIRM</name>